<feature type="compositionally biased region" description="Low complexity" evidence="1">
    <location>
        <begin position="28"/>
        <end position="39"/>
    </location>
</feature>
<gene>
    <name evidence="2" type="ORF">BDK51DRAFT_28904</name>
</gene>
<reference evidence="3" key="1">
    <citation type="journal article" date="2018" name="Nat. Microbiol.">
        <title>Leveraging single-cell genomics to expand the fungal tree of life.</title>
        <authorList>
            <person name="Ahrendt S.R."/>
            <person name="Quandt C.A."/>
            <person name="Ciobanu D."/>
            <person name="Clum A."/>
            <person name="Salamov A."/>
            <person name="Andreopoulos B."/>
            <person name="Cheng J.F."/>
            <person name="Woyke T."/>
            <person name="Pelin A."/>
            <person name="Henrissat B."/>
            <person name="Reynolds N.K."/>
            <person name="Benny G.L."/>
            <person name="Smith M.E."/>
            <person name="James T.Y."/>
            <person name="Grigoriev I.V."/>
        </authorList>
    </citation>
    <scope>NUCLEOTIDE SEQUENCE [LARGE SCALE GENOMIC DNA]</scope>
</reference>
<evidence type="ECO:0000313" key="3">
    <source>
        <dbReference type="Proteomes" id="UP000269721"/>
    </source>
</evidence>
<evidence type="ECO:0000313" key="2">
    <source>
        <dbReference type="EMBL" id="RKO94291.1"/>
    </source>
</evidence>
<feature type="region of interest" description="Disordered" evidence="1">
    <location>
        <begin position="1"/>
        <end position="39"/>
    </location>
</feature>
<name>A0A4P9WMI7_9FUNG</name>
<organism evidence="2 3">
    <name type="scientific">Blyttiomyces helicus</name>
    <dbReference type="NCBI Taxonomy" id="388810"/>
    <lineage>
        <taxon>Eukaryota</taxon>
        <taxon>Fungi</taxon>
        <taxon>Fungi incertae sedis</taxon>
        <taxon>Chytridiomycota</taxon>
        <taxon>Chytridiomycota incertae sedis</taxon>
        <taxon>Chytridiomycetes</taxon>
        <taxon>Chytridiomycetes incertae sedis</taxon>
        <taxon>Blyttiomyces</taxon>
    </lineage>
</organism>
<feature type="compositionally biased region" description="Polar residues" evidence="1">
    <location>
        <begin position="1"/>
        <end position="12"/>
    </location>
</feature>
<dbReference type="AlphaFoldDB" id="A0A4P9WMI7"/>
<sequence>MSSATCNQPSQKARSRYRQLPAVTSSTAPQQPAQLQPALNPNWPLNMRPYLVGGGPHAHKVDWRREFLKNHPELVSPEDQEAAFAAFWKGLIKLYETAYHGNVYMPYRGNRRFP</sequence>
<evidence type="ECO:0000256" key="1">
    <source>
        <dbReference type="SAM" id="MobiDB-lite"/>
    </source>
</evidence>
<proteinExistence type="predicted"/>
<dbReference type="EMBL" id="KZ993946">
    <property type="protein sequence ID" value="RKO94291.1"/>
    <property type="molecule type" value="Genomic_DNA"/>
</dbReference>
<accession>A0A4P9WMI7</accession>
<protein>
    <submittedName>
        <fullName evidence="2">Uncharacterized protein</fullName>
    </submittedName>
</protein>
<dbReference type="Proteomes" id="UP000269721">
    <property type="component" value="Unassembled WGS sequence"/>
</dbReference>
<keyword evidence="3" id="KW-1185">Reference proteome</keyword>